<gene>
    <name evidence="2" type="ORF">IAB31_04920</name>
</gene>
<dbReference type="GO" id="GO:0005886">
    <property type="term" value="C:plasma membrane"/>
    <property type="evidence" value="ECO:0007669"/>
    <property type="project" value="TreeGrafter"/>
</dbReference>
<dbReference type="EMBL" id="DVGK01000057">
    <property type="protein sequence ID" value="HIR13249.1"/>
    <property type="molecule type" value="Genomic_DNA"/>
</dbReference>
<feature type="transmembrane region" description="Helical" evidence="1">
    <location>
        <begin position="125"/>
        <end position="145"/>
    </location>
</feature>
<dbReference type="Pfam" id="PF03729">
    <property type="entry name" value="DUF308"/>
    <property type="match status" value="2"/>
</dbReference>
<organism evidence="2 3">
    <name type="scientific">Candidatus Choladousia intestinavium</name>
    <dbReference type="NCBI Taxonomy" id="2840727"/>
    <lineage>
        <taxon>Bacteria</taxon>
        <taxon>Bacillati</taxon>
        <taxon>Bacillota</taxon>
        <taxon>Clostridia</taxon>
        <taxon>Lachnospirales</taxon>
        <taxon>Lachnospiraceae</taxon>
        <taxon>Lachnospiraceae incertae sedis</taxon>
        <taxon>Candidatus Choladousia</taxon>
    </lineage>
</organism>
<feature type="transmembrane region" description="Helical" evidence="1">
    <location>
        <begin position="151"/>
        <end position="170"/>
    </location>
</feature>
<evidence type="ECO:0000256" key="1">
    <source>
        <dbReference type="SAM" id="Phobius"/>
    </source>
</evidence>
<dbReference type="PANTHER" id="PTHR34989:SF1">
    <property type="entry name" value="PROTEIN HDED"/>
    <property type="match status" value="1"/>
</dbReference>
<dbReference type="PANTHER" id="PTHR34989">
    <property type="entry name" value="PROTEIN HDED"/>
    <property type="match status" value="1"/>
</dbReference>
<reference evidence="2" key="1">
    <citation type="submission" date="2020-10" db="EMBL/GenBank/DDBJ databases">
        <authorList>
            <person name="Gilroy R."/>
        </authorList>
    </citation>
    <scope>NUCLEOTIDE SEQUENCE</scope>
    <source>
        <strain evidence="2">ChiSjej4B22-8148</strain>
    </source>
</reference>
<protein>
    <submittedName>
        <fullName evidence="2">DUF308 domain-containing protein</fullName>
    </submittedName>
</protein>
<proteinExistence type="predicted"/>
<dbReference type="AlphaFoldDB" id="A0A9D1AC50"/>
<dbReference type="InterPro" id="IPR005325">
    <property type="entry name" value="DUF308_memb"/>
</dbReference>
<feature type="transmembrane region" description="Helical" evidence="1">
    <location>
        <begin position="15"/>
        <end position="48"/>
    </location>
</feature>
<feature type="transmembrane region" description="Helical" evidence="1">
    <location>
        <begin position="69"/>
        <end position="86"/>
    </location>
</feature>
<keyword evidence="1" id="KW-1133">Transmembrane helix</keyword>
<evidence type="ECO:0000313" key="2">
    <source>
        <dbReference type="EMBL" id="HIR13249.1"/>
    </source>
</evidence>
<keyword evidence="1" id="KW-0812">Transmembrane</keyword>
<comment type="caution">
    <text evidence="2">The sequence shown here is derived from an EMBL/GenBank/DDBJ whole genome shotgun (WGS) entry which is preliminary data.</text>
</comment>
<dbReference type="Proteomes" id="UP000886757">
    <property type="component" value="Unassembled WGS sequence"/>
</dbReference>
<dbReference type="InterPro" id="IPR052712">
    <property type="entry name" value="Acid_resist_chaperone_HdeD"/>
</dbReference>
<sequence length="175" mass="19207">MFDFFWNRKATMWSSWVYILIGLILILFPGISGTIFCWGLGIAALVYGGGRLYNWYKLKNAGYRVNGEAVVGVILVLIALVCFFRPASILSFLPLTLGLLLILDGAGKIPVALEAFRQKAPYSGMGLLSSALPLLLGIVLVMNPFGAAKTVIMAFGIFLLIDGVSDLLRVHYWKM</sequence>
<reference evidence="2" key="2">
    <citation type="journal article" date="2021" name="PeerJ">
        <title>Extensive microbial diversity within the chicken gut microbiome revealed by metagenomics and culture.</title>
        <authorList>
            <person name="Gilroy R."/>
            <person name="Ravi A."/>
            <person name="Getino M."/>
            <person name="Pursley I."/>
            <person name="Horton D.L."/>
            <person name="Alikhan N.F."/>
            <person name="Baker D."/>
            <person name="Gharbi K."/>
            <person name="Hall N."/>
            <person name="Watson M."/>
            <person name="Adriaenssens E.M."/>
            <person name="Foster-Nyarko E."/>
            <person name="Jarju S."/>
            <person name="Secka A."/>
            <person name="Antonio M."/>
            <person name="Oren A."/>
            <person name="Chaudhuri R.R."/>
            <person name="La Ragione R."/>
            <person name="Hildebrand F."/>
            <person name="Pallen M.J."/>
        </authorList>
    </citation>
    <scope>NUCLEOTIDE SEQUENCE</scope>
    <source>
        <strain evidence="2">ChiSjej4B22-8148</strain>
    </source>
</reference>
<name>A0A9D1AC50_9FIRM</name>
<feature type="transmembrane region" description="Helical" evidence="1">
    <location>
        <begin position="92"/>
        <end position="113"/>
    </location>
</feature>
<keyword evidence="1" id="KW-0472">Membrane</keyword>
<accession>A0A9D1AC50</accession>
<evidence type="ECO:0000313" key="3">
    <source>
        <dbReference type="Proteomes" id="UP000886757"/>
    </source>
</evidence>